<accession>A0A8J8TSZ7</accession>
<feature type="transmembrane region" description="Helical" evidence="1">
    <location>
        <begin position="290"/>
        <end position="311"/>
    </location>
</feature>
<keyword evidence="4" id="KW-1185">Reference proteome</keyword>
<comment type="caution">
    <text evidence="3">The sequence shown here is derived from an EMBL/GenBank/DDBJ whole genome shotgun (WGS) entry which is preliminary data.</text>
</comment>
<dbReference type="PANTHER" id="PTHR30576:SF0">
    <property type="entry name" value="UNDECAPRENYL-PHOSPHATE N-ACETYLGALACTOSAMINYL 1-PHOSPHATE TRANSFERASE-RELATED"/>
    <property type="match status" value="1"/>
</dbReference>
<evidence type="ECO:0000256" key="1">
    <source>
        <dbReference type="SAM" id="Phobius"/>
    </source>
</evidence>
<dbReference type="InterPro" id="IPR003362">
    <property type="entry name" value="Bact_transf"/>
</dbReference>
<dbReference type="RefSeq" id="WP_148857454.1">
    <property type="nucleotide sequence ID" value="NZ_PHNJ01000003.1"/>
</dbReference>
<keyword evidence="1" id="KW-0812">Transmembrane</keyword>
<evidence type="ECO:0000313" key="4">
    <source>
        <dbReference type="Proteomes" id="UP000766904"/>
    </source>
</evidence>
<feature type="transmembrane region" description="Helical" evidence="1">
    <location>
        <begin position="78"/>
        <end position="96"/>
    </location>
</feature>
<evidence type="ECO:0000313" key="3">
    <source>
        <dbReference type="EMBL" id="TYL39309.1"/>
    </source>
</evidence>
<evidence type="ECO:0000259" key="2">
    <source>
        <dbReference type="Pfam" id="PF02397"/>
    </source>
</evidence>
<feature type="domain" description="Bacterial sugar transferase" evidence="2">
    <location>
        <begin position="285"/>
        <end position="461"/>
    </location>
</feature>
<feature type="transmembrane region" description="Helical" evidence="1">
    <location>
        <begin position="102"/>
        <end position="120"/>
    </location>
</feature>
<organism evidence="3 4">
    <name type="scientific">Natronococcus pandeyae</name>
    <dbReference type="NCBI Taxonomy" id="2055836"/>
    <lineage>
        <taxon>Archaea</taxon>
        <taxon>Methanobacteriati</taxon>
        <taxon>Methanobacteriota</taxon>
        <taxon>Stenosarchaea group</taxon>
        <taxon>Halobacteria</taxon>
        <taxon>Halobacteriales</taxon>
        <taxon>Natrialbaceae</taxon>
        <taxon>Natronococcus</taxon>
    </lineage>
</organism>
<feature type="transmembrane region" description="Helical" evidence="1">
    <location>
        <begin position="40"/>
        <end position="57"/>
    </location>
</feature>
<proteinExistence type="predicted"/>
<dbReference type="PANTHER" id="PTHR30576">
    <property type="entry name" value="COLANIC BIOSYNTHESIS UDP-GLUCOSE LIPID CARRIER TRANSFERASE"/>
    <property type="match status" value="1"/>
</dbReference>
<gene>
    <name evidence="3" type="ORF">CV102_08510</name>
</gene>
<name>A0A8J8TSZ7_9EURY</name>
<sequence length="486" mass="52598">MSLGWEYRGITAVGTVLLALAAGTVATVLTGESTFTNTEAVVPTVALIGGVIGVALVPLYTSRPRSVPTLIGRTGRQVAIACLVLVSLGPAGVAAAPDVPTMLVAGGLLAPALPVWYGVCRRRVRPQRVLVVGDQPALLKSTIQSLPVEPLGFLSPVLSEPAIRMTDLEEMISTETPGDTEQTVVTDGGVPTGGRIDEIDGVARIDGLSRLEHVLRERDIDTVALAFSQGDRQEYFGVLRTCHELGVDALVHESLEDQVLQGERVGDALVRVNLEPWPWYSRAAKRAFDVAFATVALLVAAPLLLVIAVTIRLDSPGPILYGQTRTAKLGGTFPVWKFRSMHPESEDANPGNADGQITRVGRVLRKTHLDEIPQLLSILSGKMSVVGPRAVWTDEEQLLQREVESWSKRWTVTPGLTGLAQIRNIDSTNGHAKLKCDLEHIRRQSLWFDLKIIITQLGQVLIDVVRLITERVSTDDVDSQSTERAD</sequence>
<dbReference type="OrthoDB" id="340745at2157"/>
<dbReference type="Pfam" id="PF02397">
    <property type="entry name" value="Bac_transf"/>
    <property type="match status" value="1"/>
</dbReference>
<dbReference type="GO" id="GO:0016780">
    <property type="term" value="F:phosphotransferase activity, for other substituted phosphate groups"/>
    <property type="evidence" value="ECO:0007669"/>
    <property type="project" value="TreeGrafter"/>
</dbReference>
<protein>
    <submittedName>
        <fullName evidence="3">Exopolysaccharide biosynthesis polyprenyl glycosylphosphotransferase</fullName>
    </submittedName>
</protein>
<dbReference type="Proteomes" id="UP000766904">
    <property type="component" value="Unassembled WGS sequence"/>
</dbReference>
<keyword evidence="1" id="KW-0472">Membrane</keyword>
<dbReference type="AlphaFoldDB" id="A0A8J8TSZ7"/>
<reference evidence="3" key="1">
    <citation type="submission" date="2017-11" db="EMBL/GenBank/DDBJ databases">
        <authorList>
            <person name="Kajale S.C."/>
            <person name="Sharma A."/>
        </authorList>
    </citation>
    <scope>NUCLEOTIDE SEQUENCE</scope>
    <source>
        <strain evidence="3">LS1_42</strain>
    </source>
</reference>
<keyword evidence="1" id="KW-1133">Transmembrane helix</keyword>
<dbReference type="EMBL" id="PHNJ01000003">
    <property type="protein sequence ID" value="TYL39309.1"/>
    <property type="molecule type" value="Genomic_DNA"/>
</dbReference>